<evidence type="ECO:0000313" key="6">
    <source>
        <dbReference type="Proteomes" id="UP001354989"/>
    </source>
</evidence>
<evidence type="ECO:0000256" key="3">
    <source>
        <dbReference type="ARBA" id="ARBA00023027"/>
    </source>
</evidence>
<organism evidence="5 6">
    <name type="scientific">Persicobacter psychrovividus</name>
    <dbReference type="NCBI Taxonomy" id="387638"/>
    <lineage>
        <taxon>Bacteria</taxon>
        <taxon>Pseudomonadati</taxon>
        <taxon>Bacteroidota</taxon>
        <taxon>Cytophagia</taxon>
        <taxon>Cytophagales</taxon>
        <taxon>Persicobacteraceae</taxon>
        <taxon>Persicobacter</taxon>
    </lineage>
</organism>
<dbReference type="SUPFAM" id="SSF53659">
    <property type="entry name" value="Isocitrate/Isopropylmalate dehydrogenase-like"/>
    <property type="match status" value="1"/>
</dbReference>
<dbReference type="Proteomes" id="UP001354989">
    <property type="component" value="Chromosome"/>
</dbReference>
<dbReference type="RefSeq" id="WP_332922312.1">
    <property type="nucleotide sequence ID" value="NZ_AP025292.1"/>
</dbReference>
<evidence type="ECO:0000256" key="1">
    <source>
        <dbReference type="ARBA" id="ARBA00022723"/>
    </source>
</evidence>
<name>A0ABN6L6F1_9BACT</name>
<keyword evidence="3" id="KW-0520">NAD</keyword>
<gene>
    <name evidence="5" type="primary">pdxA</name>
    <name evidence="5" type="ORF">PEPS_08610</name>
</gene>
<dbReference type="PANTHER" id="PTHR30004">
    <property type="entry name" value="4-HYDROXYTHREONINE-4-PHOSPHATE DEHYDROGENASE"/>
    <property type="match status" value="1"/>
</dbReference>
<evidence type="ECO:0000256" key="4">
    <source>
        <dbReference type="SAM" id="MobiDB-lite"/>
    </source>
</evidence>
<proteinExistence type="predicted"/>
<dbReference type="InterPro" id="IPR005255">
    <property type="entry name" value="PdxA_fam"/>
</dbReference>
<dbReference type="NCBIfam" id="TIGR00557">
    <property type="entry name" value="pdxA"/>
    <property type="match status" value="1"/>
</dbReference>
<dbReference type="Gene3D" id="3.40.718.10">
    <property type="entry name" value="Isopropylmalate Dehydrogenase"/>
    <property type="match status" value="1"/>
</dbReference>
<keyword evidence="6" id="KW-1185">Reference proteome</keyword>
<dbReference type="Pfam" id="PF04166">
    <property type="entry name" value="PdxA"/>
    <property type="match status" value="1"/>
</dbReference>
<reference evidence="5 6" key="1">
    <citation type="submission" date="2021-12" db="EMBL/GenBank/DDBJ databases">
        <title>Genome sequencing of bacteria with rrn-lacking chromosome and rrn-plasmid.</title>
        <authorList>
            <person name="Anda M."/>
            <person name="Iwasaki W."/>
        </authorList>
    </citation>
    <scope>NUCLEOTIDE SEQUENCE [LARGE SCALE GENOMIC DNA]</scope>
    <source>
        <strain evidence="5 6">NBRC 101262</strain>
    </source>
</reference>
<protein>
    <submittedName>
        <fullName evidence="5">4-hydroxythreonine-4-phosphate dehydrogenase</fullName>
    </submittedName>
</protein>
<keyword evidence="1" id="KW-0479">Metal-binding</keyword>
<evidence type="ECO:0000256" key="2">
    <source>
        <dbReference type="ARBA" id="ARBA00023002"/>
    </source>
</evidence>
<keyword evidence="2" id="KW-0560">Oxidoreductase</keyword>
<sequence length="377" mass="41532">MRKNTTVTEMKPKVGISIGDINGIGPEVIVKALADSRILNYCLPVIYASPKVVLFYRKRYKLDGFSFHPAPSIDKLQEGKVNLIQVWNEPLEITAGKSTEVGGQFSWMSLKTAAEDLKAGHIDALVTAPINKQNIQSEDFDFPGHTEYLTQVAGASDSLMLLCNNEGLRVGTVTGHIPISKVSSSLTPELLTTKMNIFIDSLKNDFGIAKPKLAVLGLNPHAGEEGLLGAEEEQVIRPVLEQFKKEGNLIYGPFPADGFFGTGAHKKFDGVLAMYHDQGLIPFKYASFDSGVNYTAGLPIVRTSPDHGTAYDIAGKGKADKESFLESLFMAIDICNNRYIKSQQVHRPKVSVEEMDRKMSRRRDLPADEIDRSLEKD</sequence>
<accession>A0ABN6L6F1</accession>
<evidence type="ECO:0000313" key="5">
    <source>
        <dbReference type="EMBL" id="BDC98580.1"/>
    </source>
</evidence>
<dbReference type="PANTHER" id="PTHR30004:SF6">
    <property type="entry name" value="D-THREONATE 4-PHOSPHATE DEHYDROGENASE"/>
    <property type="match status" value="1"/>
</dbReference>
<dbReference type="EMBL" id="AP025292">
    <property type="protein sequence ID" value="BDC98580.1"/>
    <property type="molecule type" value="Genomic_DNA"/>
</dbReference>
<feature type="compositionally biased region" description="Basic and acidic residues" evidence="4">
    <location>
        <begin position="350"/>
        <end position="377"/>
    </location>
</feature>
<feature type="region of interest" description="Disordered" evidence="4">
    <location>
        <begin position="346"/>
        <end position="377"/>
    </location>
</feature>